<dbReference type="Gene3D" id="2.40.10.10">
    <property type="entry name" value="Trypsin-like serine proteases"/>
    <property type="match status" value="2"/>
</dbReference>
<protein>
    <recommendedName>
        <fullName evidence="5">Phenoloxidase-activating factor 2</fullName>
    </recommendedName>
    <alternativeName>
        <fullName evidence="6">Prophenoloxidase-activating factor II</fullName>
    </alternativeName>
</protein>
<evidence type="ECO:0000256" key="3">
    <source>
        <dbReference type="ARBA" id="ARBA00023157"/>
    </source>
</evidence>
<dbReference type="CDD" id="cd00190">
    <property type="entry name" value="Tryp_SPc"/>
    <property type="match status" value="1"/>
</dbReference>
<accession>A0A1Q3FZP4</accession>
<feature type="signal peptide" evidence="8">
    <location>
        <begin position="1"/>
        <end position="19"/>
    </location>
</feature>
<keyword evidence="10" id="KW-0645">Protease</keyword>
<evidence type="ECO:0000256" key="8">
    <source>
        <dbReference type="SAM" id="SignalP"/>
    </source>
</evidence>
<dbReference type="InterPro" id="IPR018114">
    <property type="entry name" value="TRYPSIN_HIS"/>
</dbReference>
<dbReference type="GO" id="GO:0005576">
    <property type="term" value="C:extracellular region"/>
    <property type="evidence" value="ECO:0007669"/>
    <property type="project" value="UniProtKB-SubCell"/>
</dbReference>
<feature type="compositionally biased region" description="Basic and acidic residues" evidence="7">
    <location>
        <begin position="117"/>
        <end position="129"/>
    </location>
</feature>
<dbReference type="Pfam" id="PF18322">
    <property type="entry name" value="CLIP_1"/>
    <property type="match status" value="1"/>
</dbReference>
<evidence type="ECO:0000256" key="4">
    <source>
        <dbReference type="ARBA" id="ARBA00024195"/>
    </source>
</evidence>
<dbReference type="Pfam" id="PF00089">
    <property type="entry name" value="Trypsin"/>
    <property type="match status" value="1"/>
</dbReference>
<evidence type="ECO:0000259" key="9">
    <source>
        <dbReference type="PROSITE" id="PS50240"/>
    </source>
</evidence>
<keyword evidence="8" id="KW-0732">Signal</keyword>
<evidence type="ECO:0000256" key="7">
    <source>
        <dbReference type="SAM" id="MobiDB-lite"/>
    </source>
</evidence>
<feature type="compositionally biased region" description="Low complexity" evidence="7">
    <location>
        <begin position="139"/>
        <end position="151"/>
    </location>
</feature>
<keyword evidence="2" id="KW-0964">Secreted</keyword>
<dbReference type="EMBL" id="GFDL01002042">
    <property type="protein sequence ID" value="JAV33003.1"/>
    <property type="molecule type" value="Transcribed_RNA"/>
</dbReference>
<comment type="similarity">
    <text evidence="4">Belongs to the peptidase S1 family. CLIP subfamily.</text>
</comment>
<proteinExistence type="inferred from homology"/>
<dbReference type="PROSITE" id="PS50240">
    <property type="entry name" value="TRYPSIN_DOM"/>
    <property type="match status" value="1"/>
</dbReference>
<dbReference type="PRINTS" id="PR00722">
    <property type="entry name" value="CHYMOTRYPSIN"/>
</dbReference>
<keyword evidence="10" id="KW-0378">Hydrolase</keyword>
<evidence type="ECO:0000256" key="5">
    <source>
        <dbReference type="ARBA" id="ARBA00068096"/>
    </source>
</evidence>
<dbReference type="PANTHER" id="PTHR24258">
    <property type="entry name" value="SERINE PROTEASE-RELATED"/>
    <property type="match status" value="1"/>
</dbReference>
<name>A0A1Q3FZP4_CULTA</name>
<evidence type="ECO:0000313" key="10">
    <source>
        <dbReference type="EMBL" id="JAV33003.1"/>
    </source>
</evidence>
<dbReference type="PANTHER" id="PTHR24258:SF129">
    <property type="entry name" value="LP15124P-RELATED"/>
    <property type="match status" value="1"/>
</dbReference>
<feature type="domain" description="Peptidase S1" evidence="9">
    <location>
        <begin position="198"/>
        <end position="450"/>
    </location>
</feature>
<feature type="region of interest" description="Disordered" evidence="7">
    <location>
        <begin position="76"/>
        <end position="192"/>
    </location>
</feature>
<dbReference type="AlphaFoldDB" id="A0A1Q3FZP4"/>
<comment type="subcellular location">
    <subcellularLocation>
        <location evidence="1">Secreted</location>
    </subcellularLocation>
</comment>
<organism evidence="10">
    <name type="scientific">Culex tarsalis</name>
    <name type="common">Encephalitis mosquito</name>
    <dbReference type="NCBI Taxonomy" id="7177"/>
    <lineage>
        <taxon>Eukaryota</taxon>
        <taxon>Metazoa</taxon>
        <taxon>Ecdysozoa</taxon>
        <taxon>Arthropoda</taxon>
        <taxon>Hexapoda</taxon>
        <taxon>Insecta</taxon>
        <taxon>Pterygota</taxon>
        <taxon>Neoptera</taxon>
        <taxon>Endopterygota</taxon>
        <taxon>Diptera</taxon>
        <taxon>Nematocera</taxon>
        <taxon>Culicoidea</taxon>
        <taxon>Culicidae</taxon>
        <taxon>Culicinae</taxon>
        <taxon>Culicini</taxon>
        <taxon>Culex</taxon>
        <taxon>Culex</taxon>
    </lineage>
</organism>
<dbReference type="PROSITE" id="PS00134">
    <property type="entry name" value="TRYPSIN_HIS"/>
    <property type="match status" value="1"/>
</dbReference>
<dbReference type="InterPro" id="IPR043504">
    <property type="entry name" value="Peptidase_S1_PA_chymotrypsin"/>
</dbReference>
<dbReference type="InterPro" id="IPR001254">
    <property type="entry name" value="Trypsin_dom"/>
</dbReference>
<dbReference type="InterPro" id="IPR001314">
    <property type="entry name" value="Peptidase_S1A"/>
</dbReference>
<dbReference type="InterPro" id="IPR041515">
    <property type="entry name" value="PPAF-2-like_Clip"/>
</dbReference>
<feature type="chain" id="PRO_5012479069" description="Phenoloxidase-activating factor 2" evidence="8">
    <location>
        <begin position="20"/>
        <end position="462"/>
    </location>
</feature>
<dbReference type="GO" id="GO:0004252">
    <property type="term" value="F:serine-type endopeptidase activity"/>
    <property type="evidence" value="ECO:0007669"/>
    <property type="project" value="InterPro"/>
</dbReference>
<sequence>MKAFRLGLVLAVLCAVAHGSDDETIPCPDGECVKLHLCLDGEINTDGSNLIDIRFNPDDPCEHYLLKCCKIPKDENEGHGNGDSSTEIIIPPPSGTGDVINGGGPTSGNLVNGDGQHPQEPKIPGDDSSHGTGTGSGSNTGNTGSQGSNTGLNGGDSHGPGGSGSTGHGTGGKDTTPSPAPEKSGCGHRNADGVGFRITGNSDGESEYGEFPWMVAILKEEKALDQVINVYQCGGSLIHPQVVLTAAHCVQNKKAPEIKVRLGEWDTQTTNEIYDHQDRNVVEIVYHKQFNKGSLYNDVALLFLDKPAELIDTINTVCLPPQNYNFDLSRCFASGWGKDVFGKDGKYQVILKKIELPVMPFNDCQSALRTTRLGKRFNLNKSFMCAGGEAGKDTCKGDGGSPLVCPIPGSVNRFYQAGIVAWGIGCGETGIPGVYASVAQFRDWIDENLTQRSISHDYYIYV</sequence>
<keyword evidence="3" id="KW-1015">Disulfide bond</keyword>
<dbReference type="SUPFAM" id="SSF50494">
    <property type="entry name" value="Trypsin-like serine proteases"/>
    <property type="match status" value="1"/>
</dbReference>
<evidence type="ECO:0000256" key="2">
    <source>
        <dbReference type="ARBA" id="ARBA00022525"/>
    </source>
</evidence>
<dbReference type="GO" id="GO:0006508">
    <property type="term" value="P:proteolysis"/>
    <property type="evidence" value="ECO:0007669"/>
    <property type="project" value="UniProtKB-KW"/>
</dbReference>
<reference evidence="10" key="1">
    <citation type="submission" date="2017-01" db="EMBL/GenBank/DDBJ databases">
        <title>A deep insight into the sialotranscriptome of adult male and female Cluex tarsalis mosquitoes.</title>
        <authorList>
            <person name="Ribeiro J.M."/>
            <person name="Moreira F."/>
            <person name="Bernard K.A."/>
            <person name="Calvo E."/>
        </authorList>
    </citation>
    <scope>NUCLEOTIDE SEQUENCE</scope>
    <source>
        <strain evidence="10">Kern County</strain>
        <tissue evidence="10">Salivary glands</tissue>
    </source>
</reference>
<evidence type="ECO:0000256" key="1">
    <source>
        <dbReference type="ARBA" id="ARBA00004613"/>
    </source>
</evidence>
<dbReference type="FunFam" id="2.40.10.10:FF:000038">
    <property type="entry name" value="Serine protease"/>
    <property type="match status" value="1"/>
</dbReference>
<dbReference type="SMART" id="SM00020">
    <property type="entry name" value="Tryp_SPc"/>
    <property type="match status" value="1"/>
</dbReference>
<evidence type="ECO:0000256" key="6">
    <source>
        <dbReference type="ARBA" id="ARBA00076468"/>
    </source>
</evidence>
<dbReference type="InterPro" id="IPR009003">
    <property type="entry name" value="Peptidase_S1_PA"/>
</dbReference>
<feature type="compositionally biased region" description="Gly residues" evidence="7">
    <location>
        <begin position="152"/>
        <end position="172"/>
    </location>
</feature>